<organism evidence="2 3">
    <name type="scientific">Cafeteria roenbergensis</name>
    <name type="common">Marine flagellate</name>
    <dbReference type="NCBI Taxonomy" id="33653"/>
    <lineage>
        <taxon>Eukaryota</taxon>
        <taxon>Sar</taxon>
        <taxon>Stramenopiles</taxon>
        <taxon>Bigyra</taxon>
        <taxon>Opalozoa</taxon>
        <taxon>Bicosoecida</taxon>
        <taxon>Cafeteriaceae</taxon>
        <taxon>Cafeteria</taxon>
    </lineage>
</organism>
<dbReference type="EMBL" id="VLTO01000053">
    <property type="protein sequence ID" value="KAA0171559.1"/>
    <property type="molecule type" value="Genomic_DNA"/>
</dbReference>
<evidence type="ECO:0000313" key="2">
    <source>
        <dbReference type="EMBL" id="KAA0171559.1"/>
    </source>
</evidence>
<comment type="caution">
    <text evidence="2">The sequence shown here is derived from an EMBL/GenBank/DDBJ whole genome shotgun (WGS) entry which is preliminary data.</text>
</comment>
<dbReference type="Proteomes" id="UP000322899">
    <property type="component" value="Unassembled WGS sequence"/>
</dbReference>
<accession>A0A5A8E279</accession>
<evidence type="ECO:0000256" key="1">
    <source>
        <dbReference type="SAM" id="MobiDB-lite"/>
    </source>
</evidence>
<proteinExistence type="predicted"/>
<gene>
    <name evidence="2" type="ORF">FNF27_06269</name>
</gene>
<feature type="region of interest" description="Disordered" evidence="1">
    <location>
        <begin position="193"/>
        <end position="214"/>
    </location>
</feature>
<reference evidence="2 3" key="1">
    <citation type="submission" date="2019-07" db="EMBL/GenBank/DDBJ databases">
        <title>Genomes of Cafeteria roenbergensis.</title>
        <authorList>
            <person name="Fischer M.G."/>
            <person name="Hackl T."/>
            <person name="Roman M."/>
        </authorList>
    </citation>
    <scope>NUCLEOTIDE SEQUENCE [LARGE SCALE GENOMIC DNA]</scope>
    <source>
        <strain evidence="2 3">E4-10P</strain>
    </source>
</reference>
<protein>
    <submittedName>
        <fullName evidence="2">Uncharacterized protein</fullName>
    </submittedName>
</protein>
<dbReference type="AlphaFoldDB" id="A0A5A8E279"/>
<evidence type="ECO:0000313" key="3">
    <source>
        <dbReference type="Proteomes" id="UP000322899"/>
    </source>
</evidence>
<name>A0A5A8E279_CAFRO</name>
<sequence length="937" mass="97300">MSVGRLNAVLEASLRGGNISIIVKGDVELYAEAVVSAMGHGPAEGPGTPSLPAPRGLGVAAVSGAGAAHGGNGGPNRFMLAAGGGDLPPNPPVWAGGASYGSALHPHWSFGSGGADPVHFDPQTDAQWARTAGSGGGAVSVVADGDLWFGSPGCGVRADGYWPLKPSESQTLGGAGSGGGVLLSAGRSVLGTGQVSADGGENWGSSRPHGGGGGGRILVRAANGLIAPTVDVHALPSEGFGRRYVDDRSSGGAAGTVVFEAGSGETVTRTLLIRDNGDVERGSGLVDSVPGVFTPLPLDLAVSWNDTDFSASSAVALHRVVVTAGALLQVPDGKKLRAETIRLDQGSRINGSAFAMDVRQADISGHLSATDELHWTDESFRQAAGLAGKPGSSAVWFPSEGSDAAVGRLPSKMACDADLTDERGHVRGWLAVRSPDERAVFGSAAAQGHDSSLVDGDLRTPPALGSRTADGFAHFHLSSTGRVPVQDLLLLASPDQQAGLADMQLFAEQQPHGDLDPEAEYVSRAENREEWFDPDEEAGRRFQPWTTTGYEPLAGASSLVRFRPPAAVRTSAVRLGHPRGSSRTYDSFAEARPVCGADISVLDPSARLTCGAETLDGGLLIHGGQMTGTRRLRTRGCRLLVTLGRSSAHLVIEGQLAASNISVALDGSRGNPTFGPELMVSPELNRGWNRTLKLAGAGSAQADADELGATPMPLQLPEGVGRSDADAVLALLEQVAVASTSDPRKWRPELDSSRLSPLPTGFLDSVDVQAAIAQAGPLTPLAARRVLVRETALVMGGKEARISALELQVEGQVSAEQRTVIEDDDWLVDSEQHLRRLHSTCNPAEASRMQSYTLLARSHVDGPNGESVTVDDASVILSDGDPNTAVITQKSEAGWLRFDFGEPVTLDQVRIGGVSKRSGVFQSGRISPHTYGPRSQK</sequence>